<evidence type="ECO:0000313" key="4">
    <source>
        <dbReference type="Proteomes" id="UP000626109"/>
    </source>
</evidence>
<proteinExistence type="predicted"/>
<dbReference type="EMBL" id="CAJNNW010008822">
    <property type="protein sequence ID" value="CAE8650428.1"/>
    <property type="molecule type" value="Genomic_DNA"/>
</dbReference>
<dbReference type="PROSITE" id="PS51257">
    <property type="entry name" value="PROKAR_LIPOPROTEIN"/>
    <property type="match status" value="1"/>
</dbReference>
<dbReference type="EMBL" id="CAJNNW010026190">
    <property type="protein sequence ID" value="CAE8683381.1"/>
    <property type="molecule type" value="Genomic_DNA"/>
</dbReference>
<feature type="transmembrane region" description="Helical" evidence="1">
    <location>
        <begin position="86"/>
        <end position="116"/>
    </location>
</feature>
<keyword evidence="1" id="KW-1133">Transmembrane helix</keyword>
<keyword evidence="1" id="KW-0812">Transmembrane</keyword>
<dbReference type="AlphaFoldDB" id="A0A813JTY2"/>
<protein>
    <submittedName>
        <fullName evidence="3">Uncharacterized protein</fullName>
    </submittedName>
</protein>
<sequence>MQKRQLEFLFTRTKWYGGLPFVAGCRHLSPDVAVFWLPPKKDLKPTEVRSKWGSQMRRGLAGSIVNKTSGTRAQAHAQASFFNGHWWIYLVVVVVERSPSIIIIIIFITAVIKVLIKAEYGCH</sequence>
<evidence type="ECO:0000313" key="2">
    <source>
        <dbReference type="EMBL" id="CAE8650428.1"/>
    </source>
</evidence>
<evidence type="ECO:0000256" key="1">
    <source>
        <dbReference type="SAM" id="Phobius"/>
    </source>
</evidence>
<reference evidence="3" key="1">
    <citation type="submission" date="2021-02" db="EMBL/GenBank/DDBJ databases">
        <authorList>
            <person name="Dougan E. K."/>
            <person name="Rhodes N."/>
            <person name="Thang M."/>
            <person name="Chan C."/>
        </authorList>
    </citation>
    <scope>NUCLEOTIDE SEQUENCE</scope>
</reference>
<organism evidence="3 4">
    <name type="scientific">Polarella glacialis</name>
    <name type="common">Dinoflagellate</name>
    <dbReference type="NCBI Taxonomy" id="89957"/>
    <lineage>
        <taxon>Eukaryota</taxon>
        <taxon>Sar</taxon>
        <taxon>Alveolata</taxon>
        <taxon>Dinophyceae</taxon>
        <taxon>Suessiales</taxon>
        <taxon>Suessiaceae</taxon>
        <taxon>Polarella</taxon>
    </lineage>
</organism>
<accession>A0A813JTY2</accession>
<dbReference type="Proteomes" id="UP000626109">
    <property type="component" value="Unassembled WGS sequence"/>
</dbReference>
<evidence type="ECO:0000313" key="3">
    <source>
        <dbReference type="EMBL" id="CAE8683381.1"/>
    </source>
</evidence>
<comment type="caution">
    <text evidence="3">The sequence shown here is derived from an EMBL/GenBank/DDBJ whole genome shotgun (WGS) entry which is preliminary data.</text>
</comment>
<name>A0A813JTY2_POLGL</name>
<keyword evidence="1" id="KW-0472">Membrane</keyword>
<gene>
    <name evidence="3" type="ORF">PGLA2088_LOCUS23425</name>
    <name evidence="2" type="ORF">PGLA2088_LOCUS8247</name>
</gene>